<dbReference type="Pfam" id="PF00628">
    <property type="entry name" value="PHD"/>
    <property type="match status" value="1"/>
</dbReference>
<dbReference type="InterPro" id="IPR001965">
    <property type="entry name" value="Znf_PHD"/>
</dbReference>
<dbReference type="InterPro" id="IPR003618">
    <property type="entry name" value="TFIIS_cen_dom"/>
</dbReference>
<feature type="compositionally biased region" description="Basic residues" evidence="8">
    <location>
        <begin position="47"/>
        <end position="56"/>
    </location>
</feature>
<organism evidence="11 12">
    <name type="scientific">Pleomassaria siparia CBS 279.74</name>
    <dbReference type="NCBI Taxonomy" id="1314801"/>
    <lineage>
        <taxon>Eukaryota</taxon>
        <taxon>Fungi</taxon>
        <taxon>Dikarya</taxon>
        <taxon>Ascomycota</taxon>
        <taxon>Pezizomycotina</taxon>
        <taxon>Dothideomycetes</taxon>
        <taxon>Pleosporomycetidae</taxon>
        <taxon>Pleosporales</taxon>
        <taxon>Pleomassariaceae</taxon>
        <taxon>Pleomassaria</taxon>
    </lineage>
</organism>
<dbReference type="GO" id="GO:0008270">
    <property type="term" value="F:zinc ion binding"/>
    <property type="evidence" value="ECO:0007669"/>
    <property type="project" value="UniProtKB-KW"/>
</dbReference>
<dbReference type="AlphaFoldDB" id="A0A6G1KKT6"/>
<keyword evidence="6" id="KW-0862">Zinc</keyword>
<dbReference type="SMART" id="SM00249">
    <property type="entry name" value="PHD"/>
    <property type="match status" value="1"/>
</dbReference>
<protein>
    <recommendedName>
        <fullName evidence="3">Transcription factor BYE1</fullName>
    </recommendedName>
</protein>
<dbReference type="Proteomes" id="UP000799428">
    <property type="component" value="Unassembled WGS sequence"/>
</dbReference>
<dbReference type="Pfam" id="PF07500">
    <property type="entry name" value="TFIIS_M"/>
    <property type="match status" value="1"/>
</dbReference>
<dbReference type="GO" id="GO:0031440">
    <property type="term" value="P:regulation of mRNA 3'-end processing"/>
    <property type="evidence" value="ECO:0007669"/>
    <property type="project" value="TreeGrafter"/>
</dbReference>
<name>A0A6G1KKT6_9PLEO</name>
<dbReference type="PROSITE" id="PS01359">
    <property type="entry name" value="ZF_PHD_1"/>
    <property type="match status" value="1"/>
</dbReference>
<dbReference type="EMBL" id="MU005765">
    <property type="protein sequence ID" value="KAF2713449.1"/>
    <property type="molecule type" value="Genomic_DNA"/>
</dbReference>
<feature type="region of interest" description="Disordered" evidence="8">
    <location>
        <begin position="780"/>
        <end position="860"/>
    </location>
</feature>
<feature type="compositionally biased region" description="Polar residues" evidence="8">
    <location>
        <begin position="84"/>
        <end position="97"/>
    </location>
</feature>
<feature type="region of interest" description="Disordered" evidence="8">
    <location>
        <begin position="563"/>
        <end position="598"/>
    </location>
</feature>
<accession>A0A6G1KKT6</accession>
<evidence type="ECO:0000259" key="10">
    <source>
        <dbReference type="PROSITE" id="PS51321"/>
    </source>
</evidence>
<dbReference type="InterPro" id="IPR019786">
    <property type="entry name" value="Zinc_finger_PHD-type_CS"/>
</dbReference>
<dbReference type="PROSITE" id="PS50016">
    <property type="entry name" value="ZF_PHD_2"/>
    <property type="match status" value="1"/>
</dbReference>
<feature type="compositionally biased region" description="Basic residues" evidence="8">
    <location>
        <begin position="181"/>
        <end position="193"/>
    </location>
</feature>
<reference evidence="11" key="1">
    <citation type="journal article" date="2020" name="Stud. Mycol.">
        <title>101 Dothideomycetes genomes: a test case for predicting lifestyles and emergence of pathogens.</title>
        <authorList>
            <person name="Haridas S."/>
            <person name="Albert R."/>
            <person name="Binder M."/>
            <person name="Bloem J."/>
            <person name="Labutti K."/>
            <person name="Salamov A."/>
            <person name="Andreopoulos B."/>
            <person name="Baker S."/>
            <person name="Barry K."/>
            <person name="Bills G."/>
            <person name="Bluhm B."/>
            <person name="Cannon C."/>
            <person name="Castanera R."/>
            <person name="Culley D."/>
            <person name="Daum C."/>
            <person name="Ezra D."/>
            <person name="Gonzalez J."/>
            <person name="Henrissat B."/>
            <person name="Kuo A."/>
            <person name="Liang C."/>
            <person name="Lipzen A."/>
            <person name="Lutzoni F."/>
            <person name="Magnuson J."/>
            <person name="Mondo S."/>
            <person name="Nolan M."/>
            <person name="Ohm R."/>
            <person name="Pangilinan J."/>
            <person name="Park H.-J."/>
            <person name="Ramirez L."/>
            <person name="Alfaro M."/>
            <person name="Sun H."/>
            <person name="Tritt A."/>
            <person name="Yoshinaga Y."/>
            <person name="Zwiers L.-H."/>
            <person name="Turgeon B."/>
            <person name="Goodwin S."/>
            <person name="Spatafora J."/>
            <person name="Crous P."/>
            <person name="Grigoriev I."/>
        </authorList>
    </citation>
    <scope>NUCLEOTIDE SEQUENCE</scope>
    <source>
        <strain evidence="11">CBS 279.74</strain>
    </source>
</reference>
<evidence type="ECO:0000256" key="1">
    <source>
        <dbReference type="ARBA" id="ARBA00002311"/>
    </source>
</evidence>
<feature type="domain" description="PHD-type" evidence="9">
    <location>
        <begin position="110"/>
        <end position="164"/>
    </location>
</feature>
<dbReference type="Gene3D" id="3.30.40.10">
    <property type="entry name" value="Zinc/RING finger domain, C3HC4 (zinc finger)"/>
    <property type="match status" value="1"/>
</dbReference>
<dbReference type="SUPFAM" id="SSF57903">
    <property type="entry name" value="FYVE/PHD zinc finger"/>
    <property type="match status" value="1"/>
</dbReference>
<evidence type="ECO:0000313" key="12">
    <source>
        <dbReference type="Proteomes" id="UP000799428"/>
    </source>
</evidence>
<dbReference type="PANTHER" id="PTHR11477:SF11">
    <property type="entry name" value="TRANSCRIPTION FACTOR BYE1"/>
    <property type="match status" value="1"/>
</dbReference>
<evidence type="ECO:0000313" key="11">
    <source>
        <dbReference type="EMBL" id="KAF2713449.1"/>
    </source>
</evidence>
<feature type="region of interest" description="Disordered" evidence="8">
    <location>
        <begin position="1"/>
        <end position="107"/>
    </location>
</feature>
<comment type="similarity">
    <text evidence="2">Belongs to the BYE1 family.</text>
</comment>
<evidence type="ECO:0000256" key="3">
    <source>
        <dbReference type="ARBA" id="ARBA00021616"/>
    </source>
</evidence>
<feature type="compositionally biased region" description="Pro residues" evidence="8">
    <location>
        <begin position="236"/>
        <end position="246"/>
    </location>
</feature>
<feature type="compositionally biased region" description="Polar residues" evidence="8">
    <location>
        <begin position="1"/>
        <end position="22"/>
    </location>
</feature>
<dbReference type="PROSITE" id="PS51321">
    <property type="entry name" value="TFIIS_CENTRAL"/>
    <property type="match status" value="1"/>
</dbReference>
<dbReference type="GO" id="GO:0000977">
    <property type="term" value="F:RNA polymerase II transcription regulatory region sequence-specific DNA binding"/>
    <property type="evidence" value="ECO:0007669"/>
    <property type="project" value="TreeGrafter"/>
</dbReference>
<feature type="compositionally biased region" description="Basic and acidic residues" evidence="8">
    <location>
        <begin position="300"/>
        <end position="315"/>
    </location>
</feature>
<keyword evidence="5 7" id="KW-0863">Zinc-finger</keyword>
<dbReference type="InterPro" id="IPR019787">
    <property type="entry name" value="Znf_PHD-finger"/>
</dbReference>
<comment type="function">
    <text evidence="1">Negative regulator of transcription elongation.</text>
</comment>
<evidence type="ECO:0000256" key="5">
    <source>
        <dbReference type="ARBA" id="ARBA00022771"/>
    </source>
</evidence>
<evidence type="ECO:0000259" key="9">
    <source>
        <dbReference type="PROSITE" id="PS50016"/>
    </source>
</evidence>
<evidence type="ECO:0000256" key="6">
    <source>
        <dbReference type="ARBA" id="ARBA00022833"/>
    </source>
</evidence>
<evidence type="ECO:0000256" key="8">
    <source>
        <dbReference type="SAM" id="MobiDB-lite"/>
    </source>
</evidence>
<dbReference type="Pfam" id="PF23257">
    <property type="entry name" value="DUF7071"/>
    <property type="match status" value="1"/>
</dbReference>
<feature type="compositionally biased region" description="Polar residues" evidence="8">
    <location>
        <begin position="573"/>
        <end position="584"/>
    </location>
</feature>
<proteinExistence type="inferred from homology"/>
<dbReference type="PANTHER" id="PTHR11477">
    <property type="entry name" value="TRANSCRIPTION FACTOR S-II ZINC FINGER DOMAIN-CONTAINING PROTEIN"/>
    <property type="match status" value="1"/>
</dbReference>
<keyword evidence="12" id="KW-1185">Reference proteome</keyword>
<gene>
    <name evidence="11" type="ORF">K504DRAFT_530429</name>
</gene>
<feature type="compositionally biased region" description="Polar residues" evidence="8">
    <location>
        <begin position="324"/>
        <end position="336"/>
    </location>
</feature>
<feature type="compositionally biased region" description="Low complexity" evidence="8">
    <location>
        <begin position="283"/>
        <end position="299"/>
    </location>
</feature>
<dbReference type="GO" id="GO:0006362">
    <property type="term" value="P:transcription elongation by RNA polymerase I"/>
    <property type="evidence" value="ECO:0007669"/>
    <property type="project" value="TreeGrafter"/>
</dbReference>
<dbReference type="OrthoDB" id="79252at2759"/>
<dbReference type="SUPFAM" id="SSF46942">
    <property type="entry name" value="Elongation factor TFIIS domain 2"/>
    <property type="match status" value="1"/>
</dbReference>
<feature type="region of interest" description="Disordered" evidence="8">
    <location>
        <begin position="178"/>
        <end position="336"/>
    </location>
</feature>
<dbReference type="GO" id="GO:0031564">
    <property type="term" value="P:transcription antitermination"/>
    <property type="evidence" value="ECO:0007669"/>
    <property type="project" value="TreeGrafter"/>
</dbReference>
<evidence type="ECO:0000256" key="7">
    <source>
        <dbReference type="PROSITE-ProRule" id="PRU00146"/>
    </source>
</evidence>
<dbReference type="CDD" id="cd21538">
    <property type="entry name" value="SPOC_TFIIS"/>
    <property type="match status" value="1"/>
</dbReference>
<keyword evidence="4" id="KW-0479">Metal-binding</keyword>
<evidence type="ECO:0000256" key="2">
    <source>
        <dbReference type="ARBA" id="ARBA00011050"/>
    </source>
</evidence>
<sequence>MSGKHTSLASSLQWCPCMSSSQDAHRSRPTRPKSHANPPFVDDVRRSGRANKGHHTKNQDLFDEPVAPVAKPKSKGKSDKKGSQAQGARSESIQSGAQPEPEPEDEEEAIIRCVCGDQRDIRGRQMICCDRCSAWQHVKCLGLLEGPHWEEESTTYFCEQCKPEEHVDLLAAMARGEKPWNRKKGSKAAKLKSRPSDVRSEGLPETPIKSETPSKTQKLEVPKVPTPQTSSTPVQAPAPVPAPTPVPTSIEPPTDLPSEASNGHADHKVASVPSKRTSKAELPVQSKKSTPKSQSQSPSGEKRGQDAIVEREVPKPKRRKSSIHAATQPAQSTLATDISHLPEKQMRLVENLVKTLIGLIKEASDAGKYRIPDGATPSSIATRLGLQIDHAAIGGLGEPTTNASRYVLQFRAIVFNMKQNSTLVERLLSGALSPEELVVMKTEDMASEEQQQQYATIREANEKQMILTEVTGKRLRKTHKGEEWVGEDEDTLDHELRPPELRDREIGQEGAVELPSPNRDGQTIVELPEDVGQRASLSVDTANQTDSIRRPSTNFDIGQIFSQVKSPQKDQHTFLQRRQSSIRVQGSHDGPGDDADVDRLLKDEENDVEMTGYAADPTIVWQGKLEMQSTGPFDAVARFVAGGDFGLVIPWDQLLPPSLPIQGRIESHRGNEYIQGLATSGSHDVGVLSISPVSHDGRAIMDHLYSYFHDRDRWGVVPVERFGNDTLRDLYVIPIPAGGKTLPGFLEMLEYCTIETPRKEPLVLLALVAKLPDMPQFAPTEHFDRYPAGDIAGGQVAHPTPAPPGNGQTNGPAPSPVNPHGPQYSPMGPAFPQDQMYGNQYAPPPYHNGAPPSGHHSAAAKPLLPHEIPHAQEILGPFFGDPVVQQFLSATPPVTLDQMKNIRSIVEEAPATRTDMNAFIQHMTLKQQKANQVMQG</sequence>
<dbReference type="GO" id="GO:0005634">
    <property type="term" value="C:nucleus"/>
    <property type="evidence" value="ECO:0007669"/>
    <property type="project" value="TreeGrafter"/>
</dbReference>
<dbReference type="Gene3D" id="1.10.472.30">
    <property type="entry name" value="Transcription elongation factor S-II, central domain"/>
    <property type="match status" value="1"/>
</dbReference>
<dbReference type="SMART" id="SM00510">
    <property type="entry name" value="TFS2M"/>
    <property type="match status" value="1"/>
</dbReference>
<dbReference type="Pfam" id="PF07744">
    <property type="entry name" value="SPOC"/>
    <property type="match status" value="1"/>
</dbReference>
<dbReference type="InterPro" id="IPR012921">
    <property type="entry name" value="SPOC_C"/>
</dbReference>
<dbReference type="InterPro" id="IPR011011">
    <property type="entry name" value="Znf_FYVE_PHD"/>
</dbReference>
<dbReference type="GO" id="GO:0001139">
    <property type="term" value="F:RNA polymerase II complex recruiting activity"/>
    <property type="evidence" value="ECO:0007669"/>
    <property type="project" value="TreeGrafter"/>
</dbReference>
<dbReference type="InterPro" id="IPR036575">
    <property type="entry name" value="TFIIS_cen_dom_sf"/>
</dbReference>
<dbReference type="InterPro" id="IPR013083">
    <property type="entry name" value="Znf_RING/FYVE/PHD"/>
</dbReference>
<evidence type="ECO:0000256" key="4">
    <source>
        <dbReference type="ARBA" id="ARBA00022723"/>
    </source>
</evidence>
<feature type="domain" description="TFIIS central" evidence="10">
    <location>
        <begin position="348"/>
        <end position="473"/>
    </location>
</feature>
<dbReference type="InterPro" id="IPR055499">
    <property type="entry name" value="DUF7071"/>
</dbReference>
<dbReference type="GO" id="GO:0006368">
    <property type="term" value="P:transcription elongation by RNA polymerase II"/>
    <property type="evidence" value="ECO:0007669"/>
    <property type="project" value="TreeGrafter"/>
</dbReference>